<dbReference type="GO" id="GO:0006281">
    <property type="term" value="P:DNA repair"/>
    <property type="evidence" value="ECO:0007669"/>
    <property type="project" value="InterPro"/>
</dbReference>
<feature type="region of interest" description="Disordered" evidence="9">
    <location>
        <begin position="229"/>
        <end position="274"/>
    </location>
</feature>
<dbReference type="SUPFAM" id="SSF52540">
    <property type="entry name" value="P-loop containing nucleoside triphosphate hydrolases"/>
    <property type="match status" value="1"/>
</dbReference>
<dbReference type="SMART" id="SM00382">
    <property type="entry name" value="AAA"/>
    <property type="match status" value="1"/>
</dbReference>
<evidence type="ECO:0000313" key="12">
    <source>
        <dbReference type="Proteomes" id="UP000092321"/>
    </source>
</evidence>
<keyword evidence="12" id="KW-1185">Reference proteome</keyword>
<comment type="caution">
    <text evidence="11">The sequence shown here is derived from an EMBL/GenBank/DDBJ whole genome shotgun (WGS) entry which is preliminary data.</text>
</comment>
<keyword evidence="6 8" id="KW-0067">ATP-binding</keyword>
<keyword evidence="7 8" id="KW-0539">Nucleus</keyword>
<feature type="compositionally biased region" description="Polar residues" evidence="9">
    <location>
        <begin position="257"/>
        <end position="268"/>
    </location>
</feature>
<dbReference type="FunFam" id="3.40.50.10190:FF:000001">
    <property type="entry name" value="Replication factor C subunit 1"/>
    <property type="match status" value="1"/>
</dbReference>
<feature type="region of interest" description="Disordered" evidence="9">
    <location>
        <begin position="1"/>
        <end position="73"/>
    </location>
</feature>
<protein>
    <recommendedName>
        <fullName evidence="3 8">Replication factor C subunit 1</fullName>
    </recommendedName>
</protein>
<dbReference type="PIRSF" id="PIRSF036578">
    <property type="entry name" value="RFC1"/>
    <property type="match status" value="1"/>
</dbReference>
<dbReference type="CDD" id="cd18140">
    <property type="entry name" value="HLD_clamp_RFC"/>
    <property type="match status" value="1"/>
</dbReference>
<dbReference type="Gene3D" id="3.40.50.300">
    <property type="entry name" value="P-loop containing nucleotide triphosphate hydrolases"/>
    <property type="match status" value="1"/>
</dbReference>
<comment type="similarity">
    <text evidence="2 8">Belongs to the activator 1 large subunit family.</text>
</comment>
<dbReference type="InterPro" id="IPR001357">
    <property type="entry name" value="BRCT_dom"/>
</dbReference>
<dbReference type="InterPro" id="IPR036420">
    <property type="entry name" value="BRCT_dom_sf"/>
</dbReference>
<gene>
    <name evidence="11" type="ORF">HANVADRAFT_1154</name>
</gene>
<dbReference type="GO" id="GO:0016887">
    <property type="term" value="F:ATP hydrolysis activity"/>
    <property type="evidence" value="ECO:0007669"/>
    <property type="project" value="InterPro"/>
</dbReference>
<feature type="domain" description="BRCT" evidence="10">
    <location>
        <begin position="133"/>
        <end position="210"/>
    </location>
</feature>
<dbReference type="FunFam" id="3.40.50.300:FF:000395">
    <property type="entry name" value="Replication factor C subunit 1"/>
    <property type="match status" value="1"/>
</dbReference>
<sequence length="850" mass="93607">MSSNKPGISKFFRPKSGSSASNSNKSSPSKKEDIILLSDSSDSSDGEGEDIIFPTKSKNSPKKEIPIPKPENKVEPKVEKKVYANVQDLLKDIPSVDLDNVTTKVVDVKSFYNNTTSEADSSTTIDEDSFAQGAPDCLIGLTIVFTGVLPNLERSVAEQIAKKYGAKVTKSISGKTSLVVLGDEAGPSKVNKIKQLKTKCINEDGFRQLINGSPETGGGSIDAKKALEKREKDEKVMQQQIKSQIEEQELREEKKATSNPKNNNPNRQDPSEYLLNTDESLKLWTHKYAPKSLNEMCGNKTLVTRLQTWLASWDDNYKLDFKKPGKDGNGIYRAAMLSGPPGIGKTTAAHLVANALGYEVVEKNASDVRSKNQLNDNVKSILGGTSVNSYFKHTAKELKQNKNLKKFVLIMDEVDGMSGGDRGGVGALTGFIRKTKTPIILICNERRIPKMRPFDRICLELPFRRPDARAVIPRLMSIAYKEKFKLEPAAIEQLVAVSGGDIRLMINILSVSSKTNKEGITRANVSSITNSAEKDVSVKIFDVTAQLLNGSFYGPIGSARVPLWKKMELYFAEYQFCSLMIQENYITTRPAKIPTGTTHLSLVSEAADDISLGDVLDRHIKTGEQLWGLLPAHSIISSILPASKIAGTPSRINFASWLGQNSSTGKFIRLLQDLYYHSKICTSGSKTDFRTEYIPTLKQVLLLPIIAHGSDSIPEVIKRLDTYYLSKEDWDTVMIFLIGPQETSADLKKIPTAVKSAFTRQYNSMKHPVSSYHTATAVTSSGASSAKADLEEAIDQEEFESKDDEDEDSNKNDEDLETSLKKDKLLSLAKPRKRAASGAAAKKAVKKRKA</sequence>
<evidence type="ECO:0000256" key="5">
    <source>
        <dbReference type="ARBA" id="ARBA00022741"/>
    </source>
</evidence>
<dbReference type="CDD" id="cd00009">
    <property type="entry name" value="AAA"/>
    <property type="match status" value="1"/>
</dbReference>
<evidence type="ECO:0000256" key="8">
    <source>
        <dbReference type="PIRNR" id="PIRNR036578"/>
    </source>
</evidence>
<keyword evidence="5 8" id="KW-0547">Nucleotide-binding</keyword>
<dbReference type="GO" id="GO:0003689">
    <property type="term" value="F:DNA clamp loader activity"/>
    <property type="evidence" value="ECO:0007669"/>
    <property type="project" value="UniProtKB-UniRule"/>
</dbReference>
<dbReference type="OrthoDB" id="446168at2759"/>
<dbReference type="InterPro" id="IPR012178">
    <property type="entry name" value="RFC1"/>
</dbReference>
<evidence type="ECO:0000256" key="9">
    <source>
        <dbReference type="SAM" id="MobiDB-lite"/>
    </source>
</evidence>
<organism evidence="11 12">
    <name type="scientific">Hanseniaspora valbyensis NRRL Y-1626</name>
    <dbReference type="NCBI Taxonomy" id="766949"/>
    <lineage>
        <taxon>Eukaryota</taxon>
        <taxon>Fungi</taxon>
        <taxon>Dikarya</taxon>
        <taxon>Ascomycota</taxon>
        <taxon>Saccharomycotina</taxon>
        <taxon>Saccharomycetes</taxon>
        <taxon>Saccharomycodales</taxon>
        <taxon>Saccharomycodaceae</taxon>
        <taxon>Hanseniaspora</taxon>
    </lineage>
</organism>
<name>A0A1B7TH59_9ASCO</name>
<dbReference type="Pfam" id="PF25361">
    <property type="entry name" value="AAA_lid_RFC1"/>
    <property type="match status" value="1"/>
</dbReference>
<feature type="compositionally biased region" description="Low complexity" evidence="9">
    <location>
        <begin position="14"/>
        <end position="27"/>
    </location>
</feature>
<dbReference type="InterPro" id="IPR013725">
    <property type="entry name" value="DNA_replication_fac_RFC1_C"/>
</dbReference>
<dbReference type="GO" id="GO:0005524">
    <property type="term" value="F:ATP binding"/>
    <property type="evidence" value="ECO:0007669"/>
    <property type="project" value="UniProtKB-UniRule"/>
</dbReference>
<dbReference type="Pfam" id="PF08519">
    <property type="entry name" value="RFC1"/>
    <property type="match status" value="1"/>
</dbReference>
<dbReference type="EMBL" id="LXPE01000005">
    <property type="protein sequence ID" value="OBA28073.1"/>
    <property type="molecule type" value="Genomic_DNA"/>
</dbReference>
<reference evidence="12" key="1">
    <citation type="journal article" date="2016" name="Proc. Natl. Acad. Sci. U.S.A.">
        <title>Comparative genomics of biotechnologically important yeasts.</title>
        <authorList>
            <person name="Riley R."/>
            <person name="Haridas S."/>
            <person name="Wolfe K.H."/>
            <person name="Lopes M.R."/>
            <person name="Hittinger C.T."/>
            <person name="Goeker M."/>
            <person name="Salamov A.A."/>
            <person name="Wisecaver J.H."/>
            <person name="Long T.M."/>
            <person name="Calvey C.H."/>
            <person name="Aerts A.L."/>
            <person name="Barry K.W."/>
            <person name="Choi C."/>
            <person name="Clum A."/>
            <person name="Coughlan A.Y."/>
            <person name="Deshpande S."/>
            <person name="Douglass A.P."/>
            <person name="Hanson S.J."/>
            <person name="Klenk H.-P."/>
            <person name="LaButti K.M."/>
            <person name="Lapidus A."/>
            <person name="Lindquist E.A."/>
            <person name="Lipzen A.M."/>
            <person name="Meier-Kolthoff J.P."/>
            <person name="Ohm R.A."/>
            <person name="Otillar R.P."/>
            <person name="Pangilinan J.L."/>
            <person name="Peng Y."/>
            <person name="Rokas A."/>
            <person name="Rosa C.A."/>
            <person name="Scheuner C."/>
            <person name="Sibirny A.A."/>
            <person name="Slot J.C."/>
            <person name="Stielow J.B."/>
            <person name="Sun H."/>
            <person name="Kurtzman C.P."/>
            <person name="Blackwell M."/>
            <person name="Grigoriev I.V."/>
            <person name="Jeffries T.W."/>
        </authorList>
    </citation>
    <scope>NUCLEOTIDE SEQUENCE [LARGE SCALE GENOMIC DNA]</scope>
    <source>
        <strain evidence="12">NRRL Y-1626</strain>
    </source>
</reference>
<dbReference type="SUPFAM" id="SSF52113">
    <property type="entry name" value="BRCT domain"/>
    <property type="match status" value="1"/>
</dbReference>
<feature type="compositionally biased region" description="Acidic residues" evidence="9">
    <location>
        <begin position="791"/>
        <end position="808"/>
    </location>
</feature>
<dbReference type="Gene3D" id="1.10.8.60">
    <property type="match status" value="1"/>
</dbReference>
<dbReference type="PANTHER" id="PTHR23389">
    <property type="entry name" value="CHROMOSOME TRANSMISSION FIDELITY FACTOR 18"/>
    <property type="match status" value="1"/>
</dbReference>
<dbReference type="InterPro" id="IPR008921">
    <property type="entry name" value="DNA_pol3_clamp-load_cplx_C"/>
</dbReference>
<evidence type="ECO:0000256" key="4">
    <source>
        <dbReference type="ARBA" id="ARBA00022705"/>
    </source>
</evidence>
<evidence type="ECO:0000256" key="3">
    <source>
        <dbReference type="ARBA" id="ARBA00020401"/>
    </source>
</evidence>
<dbReference type="Pfam" id="PF00004">
    <property type="entry name" value="AAA"/>
    <property type="match status" value="1"/>
</dbReference>
<dbReference type="PANTHER" id="PTHR23389:SF6">
    <property type="entry name" value="REPLICATION FACTOR C SUBUNIT 1"/>
    <property type="match status" value="1"/>
</dbReference>
<proteinExistence type="inferred from homology"/>
<dbReference type="Gene3D" id="1.20.272.10">
    <property type="match status" value="1"/>
</dbReference>
<evidence type="ECO:0000313" key="11">
    <source>
        <dbReference type="EMBL" id="OBA28073.1"/>
    </source>
</evidence>
<dbReference type="GO" id="GO:0003677">
    <property type="term" value="F:DNA binding"/>
    <property type="evidence" value="ECO:0007669"/>
    <property type="project" value="InterPro"/>
</dbReference>
<dbReference type="SMART" id="SM00292">
    <property type="entry name" value="BRCT"/>
    <property type="match status" value="1"/>
</dbReference>
<dbReference type="AlphaFoldDB" id="A0A1B7TH59"/>
<dbReference type="SUPFAM" id="SSF48019">
    <property type="entry name" value="post-AAA+ oligomerization domain-like"/>
    <property type="match status" value="1"/>
</dbReference>
<dbReference type="InterPro" id="IPR003959">
    <property type="entry name" value="ATPase_AAA_core"/>
</dbReference>
<dbReference type="InterPro" id="IPR003593">
    <property type="entry name" value="AAA+_ATPase"/>
</dbReference>
<dbReference type="PROSITE" id="PS50172">
    <property type="entry name" value="BRCT"/>
    <property type="match status" value="1"/>
</dbReference>
<evidence type="ECO:0000256" key="1">
    <source>
        <dbReference type="ARBA" id="ARBA00004123"/>
    </source>
</evidence>
<evidence type="ECO:0000259" key="10">
    <source>
        <dbReference type="PROSITE" id="PS50172"/>
    </source>
</evidence>
<feature type="compositionally biased region" description="Basic and acidic residues" evidence="9">
    <location>
        <begin position="809"/>
        <end position="825"/>
    </location>
</feature>
<dbReference type="Pfam" id="PF00533">
    <property type="entry name" value="BRCT"/>
    <property type="match status" value="1"/>
</dbReference>
<keyword evidence="4 8" id="KW-0235">DNA replication</keyword>
<dbReference type="Gene3D" id="3.40.50.10190">
    <property type="entry name" value="BRCT domain"/>
    <property type="match status" value="1"/>
</dbReference>
<dbReference type="GO" id="GO:0006271">
    <property type="term" value="P:DNA strand elongation involved in DNA replication"/>
    <property type="evidence" value="ECO:0007669"/>
    <property type="project" value="UniProtKB-ARBA"/>
</dbReference>
<dbReference type="GO" id="GO:0005663">
    <property type="term" value="C:DNA replication factor C complex"/>
    <property type="evidence" value="ECO:0007669"/>
    <property type="project" value="InterPro"/>
</dbReference>
<evidence type="ECO:0000256" key="2">
    <source>
        <dbReference type="ARBA" id="ARBA00006116"/>
    </source>
</evidence>
<evidence type="ECO:0000256" key="7">
    <source>
        <dbReference type="ARBA" id="ARBA00023242"/>
    </source>
</evidence>
<dbReference type="InterPro" id="IPR047854">
    <property type="entry name" value="RFC_lid"/>
</dbReference>
<feature type="region of interest" description="Disordered" evidence="9">
    <location>
        <begin position="785"/>
        <end position="850"/>
    </location>
</feature>
<comment type="subcellular location">
    <subcellularLocation>
        <location evidence="1 8">Nucleus</location>
    </subcellularLocation>
</comment>
<dbReference type="GO" id="GO:0005634">
    <property type="term" value="C:nucleus"/>
    <property type="evidence" value="ECO:0007669"/>
    <property type="project" value="UniProtKB-SubCell"/>
</dbReference>
<evidence type="ECO:0000256" key="6">
    <source>
        <dbReference type="ARBA" id="ARBA00022840"/>
    </source>
</evidence>
<feature type="compositionally biased region" description="Basic and acidic residues" evidence="9">
    <location>
        <begin position="61"/>
        <end position="73"/>
    </location>
</feature>
<dbReference type="InterPro" id="IPR027417">
    <property type="entry name" value="P-loop_NTPase"/>
</dbReference>
<accession>A0A1B7TH59</accession>
<dbReference type="Proteomes" id="UP000092321">
    <property type="component" value="Unassembled WGS sequence"/>
</dbReference>